<gene>
    <name evidence="1" type="ORF">AVEN_191406_1</name>
</gene>
<dbReference type="EMBL" id="BGPR01062542">
    <property type="protein sequence ID" value="GBO37951.1"/>
    <property type="molecule type" value="Genomic_DNA"/>
</dbReference>
<dbReference type="Proteomes" id="UP000499080">
    <property type="component" value="Unassembled WGS sequence"/>
</dbReference>
<evidence type="ECO:0000313" key="2">
    <source>
        <dbReference type="Proteomes" id="UP000499080"/>
    </source>
</evidence>
<comment type="caution">
    <text evidence="1">The sequence shown here is derived from an EMBL/GenBank/DDBJ whole genome shotgun (WGS) entry which is preliminary data.</text>
</comment>
<protein>
    <submittedName>
        <fullName evidence="1">Uncharacterized protein</fullName>
    </submittedName>
</protein>
<keyword evidence="2" id="KW-1185">Reference proteome</keyword>
<sequence length="178" mass="20397">MPSLTSVGRIKADIEDNVKTESISICVVPDDAQSVDLFIGRTWLDLPHISHAKIGKRLLIGHHEDETFRNIPIEEKVNRICLKPLETAQLEKESLQIKNSSQQKIICNLVNDLKMVKNEIKLLQGDIKNFKEERHSLLLQIQEKIQVVNLKSNNDSLVKLKAYYNKKKSGKLSFRKSQ</sequence>
<reference evidence="1 2" key="1">
    <citation type="journal article" date="2019" name="Sci. Rep.">
        <title>Orb-weaving spider Araneus ventricosus genome elucidates the spidroin gene catalogue.</title>
        <authorList>
            <person name="Kono N."/>
            <person name="Nakamura H."/>
            <person name="Ohtoshi R."/>
            <person name="Moran D.A.P."/>
            <person name="Shinohara A."/>
            <person name="Yoshida Y."/>
            <person name="Fujiwara M."/>
            <person name="Mori M."/>
            <person name="Tomita M."/>
            <person name="Arakawa K."/>
        </authorList>
    </citation>
    <scope>NUCLEOTIDE SEQUENCE [LARGE SCALE GENOMIC DNA]</scope>
</reference>
<organism evidence="1 2">
    <name type="scientific">Araneus ventricosus</name>
    <name type="common">Orbweaver spider</name>
    <name type="synonym">Epeira ventricosa</name>
    <dbReference type="NCBI Taxonomy" id="182803"/>
    <lineage>
        <taxon>Eukaryota</taxon>
        <taxon>Metazoa</taxon>
        <taxon>Ecdysozoa</taxon>
        <taxon>Arthropoda</taxon>
        <taxon>Chelicerata</taxon>
        <taxon>Arachnida</taxon>
        <taxon>Araneae</taxon>
        <taxon>Araneomorphae</taxon>
        <taxon>Entelegynae</taxon>
        <taxon>Araneoidea</taxon>
        <taxon>Araneidae</taxon>
        <taxon>Araneus</taxon>
    </lineage>
</organism>
<dbReference type="OrthoDB" id="115435at2759"/>
<dbReference type="AlphaFoldDB" id="A0A4Y2WLM4"/>
<evidence type="ECO:0000313" key="1">
    <source>
        <dbReference type="EMBL" id="GBO37951.1"/>
    </source>
</evidence>
<proteinExistence type="predicted"/>
<name>A0A4Y2WLM4_ARAVE</name>
<accession>A0A4Y2WLM4</accession>